<feature type="chain" id="PRO_5045300630" evidence="3">
    <location>
        <begin position="20"/>
        <end position="386"/>
    </location>
</feature>
<feature type="signal peptide" evidence="3">
    <location>
        <begin position="1"/>
        <end position="19"/>
    </location>
</feature>
<feature type="domain" description="Bacterial surface antigen (D15)" evidence="4">
    <location>
        <begin position="152"/>
        <end position="366"/>
    </location>
</feature>
<keyword evidence="2" id="KW-0472">Membrane</keyword>
<sequence>MKAPILFSCLLISLTTAHANETPLSKADDEKGLRFFDDDGYLDIGEFLDRPFGFYPVVVPITEPAVGYGAAVVPVFMNRPEGREKTDFYALGGLATENGTEGLFAFYSGYHLDERLQIEAALIGASINLDFYGLGSSIIPSNNPLRYNVDLTGIEFGGEWKLKEDANWNVGLKYFYGDANASIRSFPGSEFLPPEIDLSALGARTIFSSFKTTINYDTRNNIFTPTKGQITELGVVWNQKAFGADDDFQILQFQTLQFHPLIEDKLYLSARGDFKQSFGNIPFYRQPYLELRGAPIARYQGDGIIQAEAELRWQVHQRWSLLGFAGVGNYWIDDSVFEGNKTIATGGLGFRYLISKRHGMHTGVDVGFSENDTAVYIQFGHAWPRT</sequence>
<comment type="caution">
    <text evidence="5">The sequence shown here is derived from an EMBL/GenBank/DDBJ whole genome shotgun (WGS) entry which is preliminary data.</text>
</comment>
<evidence type="ECO:0000256" key="3">
    <source>
        <dbReference type="SAM" id="SignalP"/>
    </source>
</evidence>
<evidence type="ECO:0000256" key="1">
    <source>
        <dbReference type="ARBA" id="ARBA00004370"/>
    </source>
</evidence>
<dbReference type="InterPro" id="IPR000184">
    <property type="entry name" value="Bac_surfAg_D15"/>
</dbReference>
<dbReference type="RefSeq" id="WP_377088107.1">
    <property type="nucleotide sequence ID" value="NZ_JBHSJL010000014.1"/>
</dbReference>
<dbReference type="Gene3D" id="2.40.160.50">
    <property type="entry name" value="membrane protein fhac: a member of the omp85/tpsb transporter family"/>
    <property type="match status" value="1"/>
</dbReference>
<gene>
    <name evidence="5" type="ORF">ACFSW8_14555</name>
</gene>
<evidence type="ECO:0000259" key="4">
    <source>
        <dbReference type="Pfam" id="PF01103"/>
    </source>
</evidence>
<evidence type="ECO:0000256" key="2">
    <source>
        <dbReference type="ARBA" id="ARBA00023136"/>
    </source>
</evidence>
<evidence type="ECO:0000313" key="6">
    <source>
        <dbReference type="Proteomes" id="UP001597389"/>
    </source>
</evidence>
<dbReference type="EMBL" id="JBHUJB010000072">
    <property type="protein sequence ID" value="MFD2160123.1"/>
    <property type="molecule type" value="Genomic_DNA"/>
</dbReference>
<name>A0ABW4ZDN9_9BACT</name>
<comment type="subcellular location">
    <subcellularLocation>
        <location evidence="1">Membrane</location>
    </subcellularLocation>
</comment>
<proteinExistence type="predicted"/>
<keyword evidence="3" id="KW-0732">Signal</keyword>
<keyword evidence="6" id="KW-1185">Reference proteome</keyword>
<accession>A0ABW4ZDN9</accession>
<organism evidence="5 6">
    <name type="scientific">Rubritalea tangerina</name>
    <dbReference type="NCBI Taxonomy" id="430798"/>
    <lineage>
        <taxon>Bacteria</taxon>
        <taxon>Pseudomonadati</taxon>
        <taxon>Verrucomicrobiota</taxon>
        <taxon>Verrucomicrobiia</taxon>
        <taxon>Verrucomicrobiales</taxon>
        <taxon>Rubritaleaceae</taxon>
        <taxon>Rubritalea</taxon>
    </lineage>
</organism>
<protein>
    <submittedName>
        <fullName evidence="5">BamA/TamA family outer membrane protein</fullName>
    </submittedName>
</protein>
<evidence type="ECO:0000313" key="5">
    <source>
        <dbReference type="EMBL" id="MFD2160123.1"/>
    </source>
</evidence>
<reference evidence="6" key="1">
    <citation type="journal article" date="2019" name="Int. J. Syst. Evol. Microbiol.">
        <title>The Global Catalogue of Microorganisms (GCM) 10K type strain sequencing project: providing services to taxonomists for standard genome sequencing and annotation.</title>
        <authorList>
            <consortium name="The Broad Institute Genomics Platform"/>
            <consortium name="The Broad Institute Genome Sequencing Center for Infectious Disease"/>
            <person name="Wu L."/>
            <person name="Ma J."/>
        </authorList>
    </citation>
    <scope>NUCLEOTIDE SEQUENCE [LARGE SCALE GENOMIC DNA]</scope>
    <source>
        <strain evidence="6">CCUG 57942</strain>
    </source>
</reference>
<dbReference type="Pfam" id="PF01103">
    <property type="entry name" value="Omp85"/>
    <property type="match status" value="1"/>
</dbReference>
<dbReference type="Proteomes" id="UP001597389">
    <property type="component" value="Unassembled WGS sequence"/>
</dbReference>